<dbReference type="InterPro" id="IPR002925">
    <property type="entry name" value="Dienelactn_hydro"/>
</dbReference>
<dbReference type="Gene3D" id="2.120.10.80">
    <property type="entry name" value="Kelch-type beta propeller"/>
    <property type="match status" value="1"/>
</dbReference>
<gene>
    <name evidence="3" type="ORF">BHQ10_006629</name>
</gene>
<feature type="transmembrane region" description="Helical" evidence="1">
    <location>
        <begin position="874"/>
        <end position="895"/>
    </location>
</feature>
<name>A0A364L481_TALAM</name>
<dbReference type="PANTHER" id="PTHR47562">
    <property type="match status" value="1"/>
</dbReference>
<comment type="caution">
    <text evidence="3">The sequence shown here is derived from an EMBL/GenBank/DDBJ whole genome shotgun (WGS) entry which is preliminary data.</text>
</comment>
<dbReference type="SUPFAM" id="SSF50965">
    <property type="entry name" value="Galactose oxidase, central domain"/>
    <property type="match status" value="1"/>
</dbReference>
<feature type="transmembrane region" description="Helical" evidence="1">
    <location>
        <begin position="984"/>
        <end position="1004"/>
    </location>
</feature>
<dbReference type="Pfam" id="PF12271">
    <property type="entry name" value="Chs7"/>
    <property type="match status" value="1"/>
</dbReference>
<dbReference type="Gene3D" id="3.40.50.1820">
    <property type="entry name" value="alpha/beta hydrolase"/>
    <property type="match status" value="1"/>
</dbReference>
<dbReference type="AlphaFoldDB" id="A0A364L481"/>
<dbReference type="InterPro" id="IPR015915">
    <property type="entry name" value="Kelch-typ_b-propeller"/>
</dbReference>
<accession>A0A364L481</accession>
<dbReference type="STRING" id="1196081.A0A364L481"/>
<dbReference type="SUPFAM" id="SSF53474">
    <property type="entry name" value="alpha/beta-Hydrolases"/>
    <property type="match status" value="1"/>
</dbReference>
<evidence type="ECO:0000313" key="4">
    <source>
        <dbReference type="Proteomes" id="UP000249363"/>
    </source>
</evidence>
<dbReference type="GeneID" id="63795845"/>
<proteinExistence type="predicted"/>
<dbReference type="PANTHER" id="PTHR47562:SF2">
    <property type="entry name" value="CARBOXYMETHYLENEBUTENOLIDASE-RELATED"/>
    <property type="match status" value="1"/>
</dbReference>
<dbReference type="InterPro" id="IPR022057">
    <property type="entry name" value="Chs7"/>
</dbReference>
<feature type="domain" description="Dienelactone hydrolase" evidence="2">
    <location>
        <begin position="460"/>
        <end position="678"/>
    </location>
</feature>
<dbReference type="InterPro" id="IPR029058">
    <property type="entry name" value="AB_hydrolase_fold"/>
</dbReference>
<protein>
    <recommendedName>
        <fullName evidence="2">Dienelactone hydrolase domain-containing protein</fullName>
    </recommendedName>
</protein>
<feature type="transmembrane region" description="Helical" evidence="1">
    <location>
        <begin position="844"/>
        <end position="868"/>
    </location>
</feature>
<dbReference type="EMBL" id="MIKG01000012">
    <property type="protein sequence ID" value="RAO70617.1"/>
    <property type="molecule type" value="Genomic_DNA"/>
</dbReference>
<dbReference type="Pfam" id="PF01738">
    <property type="entry name" value="DLH"/>
    <property type="match status" value="1"/>
</dbReference>
<dbReference type="RefSeq" id="XP_040735133.1">
    <property type="nucleotide sequence ID" value="XM_040879236.1"/>
</dbReference>
<keyword evidence="1" id="KW-1133">Transmembrane helix</keyword>
<evidence type="ECO:0000259" key="2">
    <source>
        <dbReference type="Pfam" id="PF01738"/>
    </source>
</evidence>
<dbReference type="Proteomes" id="UP000249363">
    <property type="component" value="Unassembled WGS sequence"/>
</dbReference>
<dbReference type="OrthoDB" id="58297at2759"/>
<feature type="transmembrane region" description="Helical" evidence="1">
    <location>
        <begin position="1016"/>
        <end position="1037"/>
    </location>
</feature>
<keyword evidence="4" id="KW-1185">Reference proteome</keyword>
<sequence length="1053" mass="114964">MTVLLQSMEKSNGVLATNLNPNFEDGTMFANDNELILYGGLSRVTDGANPPPAEVILGYEAYEGSASIESWKPGFEQKSTNNSVTRYVTNGAGVSVPSENLGFYFSGMHGLMGDLVEGDNGSTYSTATSLITVNLAAMRNESWQNSSLPAHIPGRANAEIVWLPVSESGILVVIGGVINPEILSSNDNLTDEDIAASSQNSPIFMKELPVYDIAFLQTTTGDIPPQLTMLCSVMAPVSDGSTFNIYIYGGYDGINASSAPSDDVYILSISSFTWIKVYSGQSSHGRSGHKCIKVYPDKMFVLGGAYKNDSSNCLDGGFLQVFNLNTLQFQNTYDPNEWSNYSMPLIVTDRIGGNTTEGGNMLLPSSWGDGGLSSIFAETYTKPIATYYPYTSTTVTPASSTATSMIDDSYSPSQALEGFTGRPARMLIKESHIDVPTKAGGQDGSMRIYIFHPTIPGYPNARFPGVVVFSEIYQVTGPVARFARQIAGQGYICAAPSSYHEFTGPEALKYDAEDTDKGNLWKISKKIQAYDEDASLSVDYLLSLPTCNGRVGATGMCLGGHLAYRCALDQRVKAAVCYFATDIHSATLGEGKSDDSLKRAGDIKGELIMIFGKNDNHVPPEGRDLIRKTLHEKGVLFSFYEVAWAQHAFIRDELSKGRYDPAISKSCFEMLLELFNRTLKLDLGDHDGKKLEIEDVYRADRRFLRRFAIPILCPTELQSEARGSRGAVVAVVAGRGREYGHDNRPGRRSKAFQFKLISLPRSTFFRQYGFDAIREFPLCNLFVPSNQPPNLAYGGCALTGIHLSNGRYLGNLGSILVAFIAVVTCILLLLLSERKRAAVGRREIQLFLLGYAIISICEIFTVGAFPLADNVRKGFTAVHIAAITATSWVLFLNALVGFQLLDDGTPLSVGLFAGSAVVLFIGTGYIALDTGFSWTGHFDSSLSGNNRNIGLYVLYLLFPLVCLFFFYILETILVLRVLGERRPLIYLTAAALLFAIAQVFDFVISPHICNPVHGKINGAFFETLFSLLSVVCVWLFWSSITEDDWPAVSSGYT</sequence>
<keyword evidence="1" id="KW-0472">Membrane</keyword>
<dbReference type="InterPro" id="IPR011043">
    <property type="entry name" value="Gal_Oxase/kelch_b-propeller"/>
</dbReference>
<organism evidence="3 4">
    <name type="scientific">Talaromyces amestolkiae</name>
    <dbReference type="NCBI Taxonomy" id="1196081"/>
    <lineage>
        <taxon>Eukaryota</taxon>
        <taxon>Fungi</taxon>
        <taxon>Dikarya</taxon>
        <taxon>Ascomycota</taxon>
        <taxon>Pezizomycotina</taxon>
        <taxon>Eurotiomycetes</taxon>
        <taxon>Eurotiomycetidae</taxon>
        <taxon>Eurotiales</taxon>
        <taxon>Trichocomaceae</taxon>
        <taxon>Talaromyces</taxon>
        <taxon>Talaromyces sect. Talaromyces</taxon>
    </lineage>
</organism>
<evidence type="ECO:0000256" key="1">
    <source>
        <dbReference type="SAM" id="Phobius"/>
    </source>
</evidence>
<dbReference type="GO" id="GO:0016787">
    <property type="term" value="F:hydrolase activity"/>
    <property type="evidence" value="ECO:0007669"/>
    <property type="project" value="InterPro"/>
</dbReference>
<evidence type="ECO:0000313" key="3">
    <source>
        <dbReference type="EMBL" id="RAO70617.1"/>
    </source>
</evidence>
<feature type="transmembrane region" description="Helical" evidence="1">
    <location>
        <begin position="907"/>
        <end position="928"/>
    </location>
</feature>
<feature type="transmembrane region" description="Helical" evidence="1">
    <location>
        <begin position="808"/>
        <end position="832"/>
    </location>
</feature>
<reference evidence="3 4" key="1">
    <citation type="journal article" date="2017" name="Biotechnol. Biofuels">
        <title>Differential beta-glucosidase expression as a function of carbon source availability in Talaromyces amestolkiae: a genomic and proteomic approach.</title>
        <authorList>
            <person name="de Eugenio L.I."/>
            <person name="Mendez-Liter J.A."/>
            <person name="Nieto-Dominguez M."/>
            <person name="Alonso L."/>
            <person name="Gil-Munoz J."/>
            <person name="Barriuso J."/>
            <person name="Prieto A."/>
            <person name="Martinez M.J."/>
        </authorList>
    </citation>
    <scope>NUCLEOTIDE SEQUENCE [LARGE SCALE GENOMIC DNA]</scope>
    <source>
        <strain evidence="3 4">CIB</strain>
    </source>
</reference>
<keyword evidence="1" id="KW-0812">Transmembrane</keyword>
<feature type="transmembrane region" description="Helical" evidence="1">
    <location>
        <begin position="948"/>
        <end position="972"/>
    </location>
</feature>